<feature type="region of interest" description="Disordered" evidence="1">
    <location>
        <begin position="18"/>
        <end position="60"/>
    </location>
</feature>
<evidence type="ECO:0000313" key="3">
    <source>
        <dbReference type="Proteomes" id="UP000054893"/>
    </source>
</evidence>
<dbReference type="Proteomes" id="UP000054893">
    <property type="component" value="Unassembled WGS sequence"/>
</dbReference>
<dbReference type="EMBL" id="FCOC02000002">
    <property type="protein sequence ID" value="SAL16417.1"/>
    <property type="molecule type" value="Genomic_DNA"/>
</dbReference>
<accession>A0A158F9J8</accession>
<sequence>MNASGPYQRSLADIGKAKLGGQGRFGRDRNRQQIIASHRVDERGLARAERPDHRNDQLLNKDAAQYALDALERRVESLASNTTWSVDQVVEPFQTINR</sequence>
<feature type="compositionally biased region" description="Basic and acidic residues" evidence="1">
    <location>
        <begin position="38"/>
        <end position="56"/>
    </location>
</feature>
<reference evidence="2 3" key="1">
    <citation type="submission" date="2016-01" db="EMBL/GenBank/DDBJ databases">
        <authorList>
            <person name="Oliw E.H."/>
        </authorList>
    </citation>
    <scope>NUCLEOTIDE SEQUENCE [LARGE SCALE GENOMIC DNA]</scope>
    <source>
        <strain evidence="2">LMG 22029</strain>
    </source>
</reference>
<evidence type="ECO:0000256" key="1">
    <source>
        <dbReference type="SAM" id="MobiDB-lite"/>
    </source>
</evidence>
<organism evidence="2 3">
    <name type="scientific">Caballeronia sordidicola</name>
    <name type="common">Burkholderia sordidicola</name>
    <dbReference type="NCBI Taxonomy" id="196367"/>
    <lineage>
        <taxon>Bacteria</taxon>
        <taxon>Pseudomonadati</taxon>
        <taxon>Pseudomonadota</taxon>
        <taxon>Betaproteobacteria</taxon>
        <taxon>Burkholderiales</taxon>
        <taxon>Burkholderiaceae</taxon>
        <taxon>Caballeronia</taxon>
    </lineage>
</organism>
<name>A0A158F9J8_CABSO</name>
<gene>
    <name evidence="2" type="ORF">AWB64_00978</name>
</gene>
<protein>
    <submittedName>
        <fullName evidence="2">Uncharacterized protein</fullName>
    </submittedName>
</protein>
<evidence type="ECO:0000313" key="2">
    <source>
        <dbReference type="EMBL" id="SAL16417.1"/>
    </source>
</evidence>
<dbReference type="AlphaFoldDB" id="A0A158F9J8"/>
<proteinExistence type="predicted"/>